<comment type="caution">
    <text evidence="1">The sequence shown here is derived from an EMBL/GenBank/DDBJ whole genome shotgun (WGS) entry which is preliminary data.</text>
</comment>
<name>A0AAD7FZ62_9AGAR</name>
<dbReference type="EMBL" id="JARKIF010000001">
    <property type="protein sequence ID" value="KAJ7650848.1"/>
    <property type="molecule type" value="Genomic_DNA"/>
</dbReference>
<organism evidence="1 2">
    <name type="scientific">Roridomyces roridus</name>
    <dbReference type="NCBI Taxonomy" id="1738132"/>
    <lineage>
        <taxon>Eukaryota</taxon>
        <taxon>Fungi</taxon>
        <taxon>Dikarya</taxon>
        <taxon>Basidiomycota</taxon>
        <taxon>Agaricomycotina</taxon>
        <taxon>Agaricomycetes</taxon>
        <taxon>Agaricomycetidae</taxon>
        <taxon>Agaricales</taxon>
        <taxon>Marasmiineae</taxon>
        <taxon>Mycenaceae</taxon>
        <taxon>Roridomyces</taxon>
    </lineage>
</organism>
<sequence>MKDVVFFSIACQALWDIGRREIYRRIAASSSWAGDRILCFGHHCRIQALPKGLLTAEEQEEYPFDEITGEDGTLGRILTSPLLQSYRVSIEDYRPFRAVVNWVYALLQIESSAILRNLTRRQFFRGATLHDWRENTAVVRKETIGFNQVILSRICFSTDSSTAMGYDGNIHRGVWAGDRFDFVECGWLEGLKEDEGWVDVSDEVLKEIQAIWAAEFKHGDGIWRYGFEY</sequence>
<keyword evidence="2" id="KW-1185">Reference proteome</keyword>
<accession>A0AAD7FZ62</accession>
<dbReference type="AlphaFoldDB" id="A0AAD7FZ62"/>
<protein>
    <submittedName>
        <fullName evidence="1">Uncharacterized protein</fullName>
    </submittedName>
</protein>
<proteinExistence type="predicted"/>
<evidence type="ECO:0000313" key="1">
    <source>
        <dbReference type="EMBL" id="KAJ7650848.1"/>
    </source>
</evidence>
<dbReference type="Proteomes" id="UP001221142">
    <property type="component" value="Unassembled WGS sequence"/>
</dbReference>
<reference evidence="1" key="1">
    <citation type="submission" date="2023-03" db="EMBL/GenBank/DDBJ databases">
        <title>Massive genome expansion in bonnet fungi (Mycena s.s.) driven by repeated elements and novel gene families across ecological guilds.</title>
        <authorList>
            <consortium name="Lawrence Berkeley National Laboratory"/>
            <person name="Harder C.B."/>
            <person name="Miyauchi S."/>
            <person name="Viragh M."/>
            <person name="Kuo A."/>
            <person name="Thoen E."/>
            <person name="Andreopoulos B."/>
            <person name="Lu D."/>
            <person name="Skrede I."/>
            <person name="Drula E."/>
            <person name="Henrissat B."/>
            <person name="Morin E."/>
            <person name="Kohler A."/>
            <person name="Barry K."/>
            <person name="LaButti K."/>
            <person name="Morin E."/>
            <person name="Salamov A."/>
            <person name="Lipzen A."/>
            <person name="Mereny Z."/>
            <person name="Hegedus B."/>
            <person name="Baldrian P."/>
            <person name="Stursova M."/>
            <person name="Weitz H."/>
            <person name="Taylor A."/>
            <person name="Grigoriev I.V."/>
            <person name="Nagy L.G."/>
            <person name="Martin F."/>
            <person name="Kauserud H."/>
        </authorList>
    </citation>
    <scope>NUCLEOTIDE SEQUENCE</scope>
    <source>
        <strain evidence="1">9284</strain>
    </source>
</reference>
<evidence type="ECO:0000313" key="2">
    <source>
        <dbReference type="Proteomes" id="UP001221142"/>
    </source>
</evidence>
<gene>
    <name evidence="1" type="ORF">FB45DRAFT_1050718</name>
</gene>